<dbReference type="EMBL" id="FMYM01000006">
    <property type="protein sequence ID" value="SDC19209.1"/>
    <property type="molecule type" value="Genomic_DNA"/>
</dbReference>
<evidence type="ECO:0000313" key="8">
    <source>
        <dbReference type="EMBL" id="SDC19209.1"/>
    </source>
</evidence>
<dbReference type="NCBIfam" id="TIGR00247">
    <property type="entry name" value="endolytic transglycosylase MltG"/>
    <property type="match status" value="1"/>
</dbReference>
<evidence type="ECO:0000256" key="4">
    <source>
        <dbReference type="ARBA" id="ARBA00023136"/>
    </source>
</evidence>
<comment type="function">
    <text evidence="7">Functions as a peptidoglycan terminase that cleaves nascent peptidoglycan strands endolytically to terminate their elongation.</text>
</comment>
<gene>
    <name evidence="7" type="primary">mltG</name>
    <name evidence="8" type="ORF">SAMN05421737_10617</name>
</gene>
<keyword evidence="3 7" id="KW-1133">Transmembrane helix</keyword>
<evidence type="ECO:0000256" key="6">
    <source>
        <dbReference type="ARBA" id="ARBA00023316"/>
    </source>
</evidence>
<dbReference type="OrthoDB" id="9814591at2"/>
<keyword evidence="2 7" id="KW-0812">Transmembrane</keyword>
<keyword evidence="9" id="KW-1185">Reference proteome</keyword>
<dbReference type="AlphaFoldDB" id="A0A1G6JKD3"/>
<evidence type="ECO:0000313" key="9">
    <source>
        <dbReference type="Proteomes" id="UP000242662"/>
    </source>
</evidence>
<dbReference type="GO" id="GO:0005886">
    <property type="term" value="C:plasma membrane"/>
    <property type="evidence" value="ECO:0007669"/>
    <property type="project" value="UniProtKB-SubCell"/>
</dbReference>
<evidence type="ECO:0000256" key="7">
    <source>
        <dbReference type="HAMAP-Rule" id="MF_02065"/>
    </source>
</evidence>
<dbReference type="GO" id="GO:0008932">
    <property type="term" value="F:lytic endotransglycosylase activity"/>
    <property type="evidence" value="ECO:0007669"/>
    <property type="project" value="UniProtKB-UniRule"/>
</dbReference>
<dbReference type="GO" id="GO:0009252">
    <property type="term" value="P:peptidoglycan biosynthetic process"/>
    <property type="evidence" value="ECO:0007669"/>
    <property type="project" value="UniProtKB-UniRule"/>
</dbReference>
<name>A0A1G6JKD3_9BACI</name>
<comment type="subcellular location">
    <subcellularLocation>
        <location evidence="7">Cell membrane</location>
        <topology evidence="7">Single-pass membrane protein</topology>
    </subcellularLocation>
</comment>
<evidence type="ECO:0000256" key="2">
    <source>
        <dbReference type="ARBA" id="ARBA00022692"/>
    </source>
</evidence>
<comment type="catalytic activity">
    <reaction evidence="7">
        <text>a peptidoglycan chain = a peptidoglycan chain with N-acetyl-1,6-anhydromuramyl-[peptide] at the reducing end + a peptidoglycan chain with N-acetylglucosamine at the non-reducing end.</text>
        <dbReference type="EC" id="4.2.2.29"/>
    </reaction>
</comment>
<keyword evidence="6 7" id="KW-0961">Cell wall biogenesis/degradation</keyword>
<dbReference type="PANTHER" id="PTHR30518">
    <property type="entry name" value="ENDOLYTIC MUREIN TRANSGLYCOSYLASE"/>
    <property type="match status" value="1"/>
</dbReference>
<evidence type="ECO:0000256" key="1">
    <source>
        <dbReference type="ARBA" id="ARBA00022475"/>
    </source>
</evidence>
<dbReference type="STRING" id="1464122.SAMN05421737_10617"/>
<organism evidence="8 9">
    <name type="scientific">Shouchella lonarensis</name>
    <dbReference type="NCBI Taxonomy" id="1464122"/>
    <lineage>
        <taxon>Bacteria</taxon>
        <taxon>Bacillati</taxon>
        <taxon>Bacillota</taxon>
        <taxon>Bacilli</taxon>
        <taxon>Bacillales</taxon>
        <taxon>Bacillaceae</taxon>
        <taxon>Shouchella</taxon>
    </lineage>
</organism>
<dbReference type="InterPro" id="IPR003770">
    <property type="entry name" value="MLTG-like"/>
</dbReference>
<dbReference type="HAMAP" id="MF_02065">
    <property type="entry name" value="MltG"/>
    <property type="match status" value="1"/>
</dbReference>
<protein>
    <recommendedName>
        <fullName evidence="7">Endolytic murein transglycosylase</fullName>
        <ecNumber evidence="7">4.2.2.29</ecNumber>
    </recommendedName>
    <alternativeName>
        <fullName evidence="7">Peptidoglycan lytic transglycosylase</fullName>
    </alternativeName>
    <alternativeName>
        <fullName evidence="7">Peptidoglycan polymerization terminase</fullName>
    </alternativeName>
</protein>
<dbReference type="Pfam" id="PF02618">
    <property type="entry name" value="YceG"/>
    <property type="match status" value="1"/>
</dbReference>
<accession>A0A1G6JKD3</accession>
<keyword evidence="5 7" id="KW-0456">Lyase</keyword>
<dbReference type="EC" id="4.2.2.29" evidence="7"/>
<feature type="site" description="Important for catalytic activity" evidence="7">
    <location>
        <position position="260"/>
    </location>
</feature>
<proteinExistence type="inferred from homology"/>
<dbReference type="Proteomes" id="UP000242662">
    <property type="component" value="Unassembled WGS sequence"/>
</dbReference>
<keyword evidence="1 7" id="KW-1003">Cell membrane</keyword>
<sequence>MSKKQDKQFMTQYEEQVSRAKTVRKIVFICVVSLLSLIVVVGVGAYIYVSLALKAMDADGEGRDVHVSIPIGSSTTTIGAILEEQGLIRNASIFRYYTRYKNASDFQAGEYNLSTEMDIDQLIATLKDPSATADAAHSFIIPEGWTLQQIAARVAEHVPEKKEEILAKMDDHDYVKSLIEKYDMLTDEILNEHIRHPLEGYLYPSRYDFTEENMSLDAAIKAMLDRTQKMIDDKQALIRANEGKYTIHQLLTIGAIVEREALEQEDRFMISGVLHNRLNKDMKLQVDPTVAYAKGEHLYMTSLKDLEVDSPYNTYKNKGLPPGPIANMREESFMAAADPTQTDYLFFYARYNGEIIYNVDLEAHEAARNKYRSEWEENKKKDDE</sequence>
<dbReference type="GO" id="GO:0071555">
    <property type="term" value="P:cell wall organization"/>
    <property type="evidence" value="ECO:0007669"/>
    <property type="project" value="UniProtKB-KW"/>
</dbReference>
<evidence type="ECO:0000256" key="5">
    <source>
        <dbReference type="ARBA" id="ARBA00023239"/>
    </source>
</evidence>
<feature type="transmembrane region" description="Helical" evidence="7">
    <location>
        <begin position="26"/>
        <end position="49"/>
    </location>
</feature>
<reference evidence="9" key="1">
    <citation type="submission" date="2016-09" db="EMBL/GenBank/DDBJ databases">
        <authorList>
            <person name="Varghese N."/>
            <person name="Submissions S."/>
        </authorList>
    </citation>
    <scope>NUCLEOTIDE SEQUENCE [LARGE SCALE GENOMIC DNA]</scope>
    <source>
        <strain evidence="9">25nlg</strain>
    </source>
</reference>
<dbReference type="Gene3D" id="3.30.1490.480">
    <property type="entry name" value="Endolytic murein transglycosylase"/>
    <property type="match status" value="1"/>
</dbReference>
<comment type="similarity">
    <text evidence="7">Belongs to the transglycosylase MltG family.</text>
</comment>
<keyword evidence="4 7" id="KW-0472">Membrane</keyword>
<dbReference type="PANTHER" id="PTHR30518:SF2">
    <property type="entry name" value="ENDOLYTIC MUREIN TRANSGLYCOSYLASE"/>
    <property type="match status" value="1"/>
</dbReference>
<evidence type="ECO:0000256" key="3">
    <source>
        <dbReference type="ARBA" id="ARBA00022989"/>
    </source>
</evidence>
<dbReference type="RefSeq" id="WP_090775645.1">
    <property type="nucleotide sequence ID" value="NZ_FMYM01000006.1"/>
</dbReference>